<proteinExistence type="predicted"/>
<organism evidence="1 2">
    <name type="scientific">Trichoderma citrinoviride</name>
    <dbReference type="NCBI Taxonomy" id="58853"/>
    <lineage>
        <taxon>Eukaryota</taxon>
        <taxon>Fungi</taxon>
        <taxon>Dikarya</taxon>
        <taxon>Ascomycota</taxon>
        <taxon>Pezizomycotina</taxon>
        <taxon>Sordariomycetes</taxon>
        <taxon>Hypocreomycetidae</taxon>
        <taxon>Hypocreales</taxon>
        <taxon>Hypocreaceae</taxon>
        <taxon>Trichoderma</taxon>
    </lineage>
</organism>
<feature type="non-terminal residue" evidence="1">
    <location>
        <position position="259"/>
    </location>
</feature>
<gene>
    <name evidence="1" type="ORF">BBK36DRAFT_1106604</name>
</gene>
<dbReference type="Proteomes" id="UP000241546">
    <property type="component" value="Unassembled WGS sequence"/>
</dbReference>
<dbReference type="RefSeq" id="XP_024744702.1">
    <property type="nucleotide sequence ID" value="XM_024889213.1"/>
</dbReference>
<dbReference type="PANTHER" id="PTHR21090:SF27">
    <property type="entry name" value="QUINATE REPRESSOR PROTEIN"/>
    <property type="match status" value="1"/>
</dbReference>
<dbReference type="GO" id="GO:0009423">
    <property type="term" value="P:chorismate biosynthetic process"/>
    <property type="evidence" value="ECO:0007669"/>
    <property type="project" value="TreeGrafter"/>
</dbReference>
<dbReference type="PANTHER" id="PTHR21090">
    <property type="entry name" value="AROM/DEHYDROQUINATE SYNTHASE"/>
    <property type="match status" value="1"/>
</dbReference>
<dbReference type="OrthoDB" id="4415835at2759"/>
<dbReference type="GeneID" id="36597332"/>
<feature type="non-terminal residue" evidence="1">
    <location>
        <position position="1"/>
    </location>
</feature>
<evidence type="ECO:0000313" key="2">
    <source>
        <dbReference type="Proteomes" id="UP000241546"/>
    </source>
</evidence>
<dbReference type="AlphaFoldDB" id="A0A2T4AWD7"/>
<name>A0A2T4AWD7_9HYPO</name>
<keyword evidence="2" id="KW-1185">Reference proteome</keyword>
<evidence type="ECO:0000313" key="1">
    <source>
        <dbReference type="EMBL" id="PTB61382.1"/>
    </source>
</evidence>
<dbReference type="InterPro" id="IPR031322">
    <property type="entry name" value="Shikimate/glucono_kinase"/>
</dbReference>
<dbReference type="EMBL" id="KZ680619">
    <property type="protein sequence ID" value="PTB61382.1"/>
    <property type="molecule type" value="Genomic_DNA"/>
</dbReference>
<reference evidence="2" key="1">
    <citation type="submission" date="2016-07" db="EMBL/GenBank/DDBJ databases">
        <title>Multiple horizontal gene transfer events from other fungi enriched the ability of initially mycotrophic Trichoderma (Ascomycota) to feed on dead plant biomass.</title>
        <authorList>
            <consortium name="DOE Joint Genome Institute"/>
            <person name="Atanasova L."/>
            <person name="Chenthamara K."/>
            <person name="Zhang J."/>
            <person name="Grujic M."/>
            <person name="Henrissat B."/>
            <person name="Kuo A."/>
            <person name="Aerts A."/>
            <person name="Salamov A."/>
            <person name="Lipzen A."/>
            <person name="Labutti K."/>
            <person name="Barry K."/>
            <person name="Miao Y."/>
            <person name="Rahimi M.J."/>
            <person name="Shen Q."/>
            <person name="Grigoriev I.V."/>
            <person name="Kubicek C.P."/>
            <person name="Druzhinina I.S."/>
        </authorList>
    </citation>
    <scope>NUCLEOTIDE SEQUENCE [LARGE SCALE GENOMIC DNA]</scope>
    <source>
        <strain evidence="2">TUCIM 6016</strain>
    </source>
</reference>
<dbReference type="Pfam" id="PF01202">
    <property type="entry name" value="SKI"/>
    <property type="match status" value="1"/>
</dbReference>
<sequence length="259" mass="28906">STLAIMAASALKKNIINVEAAFQSNTGSSSASFRQIHGNTECQRKQADILQKILEQNPTGCVIVCPWMERKVQSLLRQFAATNPVIHVLREVDAIQGHLKLKDRTKAHNLMQMSNLFYRSCTNLEFFNVSEIRETSIEGNETNHQTLTTNAPYLALKPAERHLLKFLSLVYPTGTIPFFESASPLASIAPEDREFTYCLSVRLQDVLNGTQNWEDAIVGVDAVQIFVNNLATLEDSMESVDECTNKITEALGIVRKSTM</sequence>
<accession>A0A2T4AWD7</accession>
<protein>
    <submittedName>
        <fullName evidence="1">Uncharacterized protein</fullName>
    </submittedName>
</protein>
<dbReference type="GO" id="GO:0003866">
    <property type="term" value="F:3-phosphoshikimate 1-carboxyvinyltransferase activity"/>
    <property type="evidence" value="ECO:0007669"/>
    <property type="project" value="TreeGrafter"/>
</dbReference>